<protein>
    <submittedName>
        <fullName evidence="1">Uncharacterized protein</fullName>
    </submittedName>
</protein>
<organism evidence="1 2">
    <name type="scientific">Rickettsia amblyommatis (strain GAT-30V)</name>
    <name type="common">Rickettsia amblyommii</name>
    <dbReference type="NCBI Taxonomy" id="1105111"/>
    <lineage>
        <taxon>Bacteria</taxon>
        <taxon>Pseudomonadati</taxon>
        <taxon>Pseudomonadota</taxon>
        <taxon>Alphaproteobacteria</taxon>
        <taxon>Rickettsiales</taxon>
        <taxon>Rickettsiaceae</taxon>
        <taxon>Rickettsieae</taxon>
        <taxon>Rickettsia</taxon>
        <taxon>spotted fever group</taxon>
    </lineage>
</organism>
<dbReference type="AlphaFoldDB" id="H8K4D8"/>
<sequence length="50" mass="4868">MAGVVTPPPLLPGGVAAPPPAGVGIRLAIARDIANLDAIGDDELKLAGII</sequence>
<dbReference type="HOGENOM" id="CLU_3140142_0_0_5"/>
<accession>H8K4D8</accession>
<name>H8K4D8_RICAG</name>
<evidence type="ECO:0000313" key="1">
    <source>
        <dbReference type="EMBL" id="AFC69382.1"/>
    </source>
</evidence>
<dbReference type="STRING" id="1105111.MCE_01950"/>
<dbReference type="Proteomes" id="UP000008005">
    <property type="component" value="Chromosome"/>
</dbReference>
<evidence type="ECO:0000313" key="2">
    <source>
        <dbReference type="Proteomes" id="UP000008005"/>
    </source>
</evidence>
<dbReference type="KEGG" id="ram:MCE_01950"/>
<reference evidence="2" key="1">
    <citation type="submission" date="2012-02" db="EMBL/GenBank/DDBJ databases">
        <title>Complete genome sequence of Candidatus Rickettsia amblyommii strain GAT-30V.</title>
        <authorList>
            <person name="Johnson S.L."/>
            <person name="Munk A.C."/>
            <person name="Han S."/>
            <person name="Bruce D.C."/>
            <person name="Dasch G.A."/>
        </authorList>
    </citation>
    <scope>NUCLEOTIDE SEQUENCE [LARGE SCALE GENOMIC DNA]</scope>
    <source>
        <strain evidence="2">GAT-30V</strain>
    </source>
</reference>
<reference evidence="1 2" key="2">
    <citation type="journal article" date="2016" name="Int. J. Syst. Evol. Microbiol.">
        <title>Rickettsia amblyommatis sp. nov., a spotted fever group Rickettsia associated with multiple species of Amblyomma ticks in North, Central and South America.</title>
        <authorList>
            <person name="Karpathy S.E."/>
            <person name="Slater K.S."/>
            <person name="Goldsmith C.S."/>
            <person name="Nicholson W.L."/>
            <person name="Paddock C.D."/>
        </authorList>
    </citation>
    <scope>NUCLEOTIDE SEQUENCE [LARGE SCALE GENOMIC DNA]</scope>
    <source>
        <strain evidence="1 2">GAT-30V</strain>
    </source>
</reference>
<dbReference type="EMBL" id="CP003334">
    <property type="protein sequence ID" value="AFC69382.1"/>
    <property type="molecule type" value="Genomic_DNA"/>
</dbReference>
<proteinExistence type="predicted"/>
<gene>
    <name evidence="1" type="ordered locus">MCE_01950</name>
</gene>